<name>A0A645DJW8_9ZZZZ</name>
<dbReference type="AlphaFoldDB" id="A0A645DJW8"/>
<dbReference type="Pfam" id="PF13586">
    <property type="entry name" value="DDE_Tnp_1_2"/>
    <property type="match status" value="1"/>
</dbReference>
<reference evidence="2" key="1">
    <citation type="submission" date="2019-08" db="EMBL/GenBank/DDBJ databases">
        <authorList>
            <person name="Kucharzyk K."/>
            <person name="Murdoch R.W."/>
            <person name="Higgins S."/>
            <person name="Loffler F."/>
        </authorList>
    </citation>
    <scope>NUCLEOTIDE SEQUENCE</scope>
</reference>
<gene>
    <name evidence="2" type="ORF">SDC9_136677</name>
</gene>
<evidence type="ECO:0000313" key="2">
    <source>
        <dbReference type="EMBL" id="MPM89567.1"/>
    </source>
</evidence>
<accession>A0A645DJW8</accession>
<dbReference type="EMBL" id="VSSQ01036973">
    <property type="protein sequence ID" value="MPM89567.1"/>
    <property type="molecule type" value="Genomic_DNA"/>
</dbReference>
<proteinExistence type="predicted"/>
<sequence>MIIDATCAPSNIKYPQDTALLNEARESAERIIDELFTIGDGVKPRTYRKAAHKEYLKFARSRKHTKPFVRKAIRKQLGYLSRDLAHIDAMLAGGKVLSEKHLNRLETIRKVCEQQQFMYDQQTHSVENRIVSLSRPFIRPIVRGKAGKPVEFGAKLDISVSDGWTRLEVLSFDAYNEALNLKDMVERYRARTGRYPSRILADKIYRNRDNLAFCKLHHIRLSGPALGRPKKDEIRDKKQDYRDECERVEVERRFSLAKRKCGMGLIVTKLEETISHSIAMSVVVLNLRKIQHVLLQKLFGCLRSSLFIRKLAFVQ</sequence>
<protein>
    <submittedName>
        <fullName evidence="2">IS5 family transposase ISRin1</fullName>
    </submittedName>
</protein>
<feature type="domain" description="Transposase DDE" evidence="1">
    <location>
        <begin position="200"/>
        <end position="288"/>
    </location>
</feature>
<evidence type="ECO:0000259" key="1">
    <source>
        <dbReference type="Pfam" id="PF13586"/>
    </source>
</evidence>
<comment type="caution">
    <text evidence="2">The sequence shown here is derived from an EMBL/GenBank/DDBJ whole genome shotgun (WGS) entry which is preliminary data.</text>
</comment>
<dbReference type="InterPro" id="IPR025668">
    <property type="entry name" value="Tnp_DDE_dom"/>
</dbReference>
<organism evidence="2">
    <name type="scientific">bioreactor metagenome</name>
    <dbReference type="NCBI Taxonomy" id="1076179"/>
    <lineage>
        <taxon>unclassified sequences</taxon>
        <taxon>metagenomes</taxon>
        <taxon>ecological metagenomes</taxon>
    </lineage>
</organism>